<dbReference type="InterPro" id="IPR001680">
    <property type="entry name" value="WD40_rpt"/>
</dbReference>
<dbReference type="SUPFAM" id="SSF50978">
    <property type="entry name" value="WD40 repeat-like"/>
    <property type="match status" value="1"/>
</dbReference>
<keyword evidence="5" id="KW-1185">Reference proteome</keyword>
<protein>
    <submittedName>
        <fullName evidence="4">Mitotic checkpoint protein BUB3.3 isoform X2</fullName>
    </submittedName>
</protein>
<accession>A0AAQ3KVB3</accession>
<dbReference type="PROSITE" id="PS50082">
    <property type="entry name" value="WD_REPEATS_2"/>
    <property type="match status" value="2"/>
</dbReference>
<dbReference type="InterPro" id="IPR036322">
    <property type="entry name" value="WD40_repeat_dom_sf"/>
</dbReference>
<dbReference type="PANTHER" id="PTHR10971">
    <property type="entry name" value="MRNA EXPORT FACTOR AND BUB3"/>
    <property type="match status" value="1"/>
</dbReference>
<dbReference type="Proteomes" id="UP001327560">
    <property type="component" value="Chromosome 7"/>
</dbReference>
<name>A0AAQ3KVB3_9LILI</name>
<reference evidence="4 5" key="1">
    <citation type="submission" date="2023-10" db="EMBL/GenBank/DDBJ databases">
        <title>Chromosome-scale genome assembly provides insights into flower coloration mechanisms of Canna indica.</title>
        <authorList>
            <person name="Li C."/>
        </authorList>
    </citation>
    <scope>NUCLEOTIDE SEQUENCE [LARGE SCALE GENOMIC DNA]</scope>
    <source>
        <tissue evidence="4">Flower</tissue>
    </source>
</reference>
<evidence type="ECO:0000256" key="3">
    <source>
        <dbReference type="PROSITE-ProRule" id="PRU00221"/>
    </source>
</evidence>
<evidence type="ECO:0000313" key="4">
    <source>
        <dbReference type="EMBL" id="WOL15444.1"/>
    </source>
</evidence>
<evidence type="ECO:0000313" key="5">
    <source>
        <dbReference type="Proteomes" id="UP001327560"/>
    </source>
</evidence>
<dbReference type="EMBL" id="CP136896">
    <property type="protein sequence ID" value="WOL15444.1"/>
    <property type="molecule type" value="Genomic_DNA"/>
</dbReference>
<sequence length="264" mass="29466">MVRLRASSEGALLDCCFQDEKTALSASSDGCIRRYDFCSEIQTIVGKHDDSVICIDHSEETGQFISAGLDKKLMVWDRNMKNGNPGCTKVENSDIWSVSICHLYLLAAVGKMINIYDLRNLRGPVQIKESPVKYQIRCVRSFSNDEGYAIGSVDGCVAIEYLDPSKSHEMGCVFRCHPKSRSGRYHLVKINDIGFHPCSTTFVTGDDEGYAILWDLQSKKKLFELQQFPCSVSSLAYSHSGELLAVSSSYTYQEASEMLVLISH</sequence>
<dbReference type="InterPro" id="IPR015943">
    <property type="entry name" value="WD40/YVTN_repeat-like_dom_sf"/>
</dbReference>
<keyword evidence="1 3" id="KW-0853">WD repeat</keyword>
<dbReference type="AlphaFoldDB" id="A0AAQ3KVB3"/>
<gene>
    <name evidence="4" type="ORF">Cni_G24225</name>
</gene>
<feature type="repeat" description="WD" evidence="3">
    <location>
        <begin position="45"/>
        <end position="77"/>
    </location>
</feature>
<dbReference type="SMART" id="SM00320">
    <property type="entry name" value="WD40"/>
    <property type="match status" value="5"/>
</dbReference>
<evidence type="ECO:0000256" key="2">
    <source>
        <dbReference type="ARBA" id="ARBA00022737"/>
    </source>
</evidence>
<keyword evidence="2" id="KW-0677">Repeat</keyword>
<evidence type="ECO:0000256" key="1">
    <source>
        <dbReference type="ARBA" id="ARBA00022574"/>
    </source>
</evidence>
<dbReference type="Pfam" id="PF00400">
    <property type="entry name" value="WD40"/>
    <property type="match status" value="2"/>
</dbReference>
<proteinExistence type="predicted"/>
<feature type="repeat" description="WD" evidence="3">
    <location>
        <begin position="183"/>
        <end position="224"/>
    </location>
</feature>
<dbReference type="Gene3D" id="2.130.10.10">
    <property type="entry name" value="YVTN repeat-like/Quinoprotein amine dehydrogenase"/>
    <property type="match status" value="1"/>
</dbReference>
<organism evidence="4 5">
    <name type="scientific">Canna indica</name>
    <name type="common">Indian-shot</name>
    <dbReference type="NCBI Taxonomy" id="4628"/>
    <lineage>
        <taxon>Eukaryota</taxon>
        <taxon>Viridiplantae</taxon>
        <taxon>Streptophyta</taxon>
        <taxon>Embryophyta</taxon>
        <taxon>Tracheophyta</taxon>
        <taxon>Spermatophyta</taxon>
        <taxon>Magnoliopsida</taxon>
        <taxon>Liliopsida</taxon>
        <taxon>Zingiberales</taxon>
        <taxon>Cannaceae</taxon>
        <taxon>Canna</taxon>
    </lineage>
</organism>